<accession>A0A645EZR6</accession>
<evidence type="ECO:0000313" key="2">
    <source>
        <dbReference type="EMBL" id="MPN07548.1"/>
    </source>
</evidence>
<feature type="region of interest" description="Disordered" evidence="1">
    <location>
        <begin position="171"/>
        <end position="204"/>
    </location>
</feature>
<reference evidence="2" key="1">
    <citation type="submission" date="2019-08" db="EMBL/GenBank/DDBJ databases">
        <authorList>
            <person name="Kucharzyk K."/>
            <person name="Murdoch R.W."/>
            <person name="Higgins S."/>
            <person name="Loffler F."/>
        </authorList>
    </citation>
    <scope>NUCLEOTIDE SEQUENCE</scope>
</reference>
<comment type="caution">
    <text evidence="2">The sequence shown here is derived from an EMBL/GenBank/DDBJ whole genome shotgun (WGS) entry which is preliminary data.</text>
</comment>
<sequence length="218" mass="24999">MLKQKGLSTLGGRKVWFDPDVLRLNYDEEGLYLGEFLGSDKILVVNRDGDFYTCNFDLSNHFEPDFVRIEKYDEGKIWSAALFDADQGYAYLKRFTFDATDKAANFLGDNPDSKLFLLTDVVYPRVEAIFGGGDDFREPLEIDVEEFIGVKSFKAKGKRISNYEVKEVKELEPTRFPEPEEDENDKPSKVEIEAEEPLNINDTDLLDEITGQMSLFDD</sequence>
<name>A0A645EZR6_9ZZZZ</name>
<dbReference type="EMBL" id="VSSQ01053520">
    <property type="protein sequence ID" value="MPN07548.1"/>
    <property type="molecule type" value="Genomic_DNA"/>
</dbReference>
<gene>
    <name evidence="2" type="ORF">SDC9_154818</name>
</gene>
<proteinExistence type="predicted"/>
<evidence type="ECO:0008006" key="3">
    <source>
        <dbReference type="Google" id="ProtNLM"/>
    </source>
</evidence>
<dbReference type="AlphaFoldDB" id="A0A645EZR6"/>
<organism evidence="2">
    <name type="scientific">bioreactor metagenome</name>
    <dbReference type="NCBI Taxonomy" id="1076179"/>
    <lineage>
        <taxon>unclassified sequences</taxon>
        <taxon>metagenomes</taxon>
        <taxon>ecological metagenomes</taxon>
    </lineage>
</organism>
<evidence type="ECO:0000256" key="1">
    <source>
        <dbReference type="SAM" id="MobiDB-lite"/>
    </source>
</evidence>
<protein>
    <recommendedName>
        <fullName evidence="3">DNA gyrase/topoisomerase IV subunit A</fullName>
    </recommendedName>
</protein>